<feature type="region of interest" description="Disordered" evidence="1">
    <location>
        <begin position="136"/>
        <end position="194"/>
    </location>
</feature>
<name>G2YLM4_BOTF4</name>
<dbReference type="HOGENOM" id="CLU_574891_0_0_1"/>
<feature type="region of interest" description="Disordered" evidence="1">
    <location>
        <begin position="222"/>
        <end position="280"/>
    </location>
</feature>
<dbReference type="Proteomes" id="UP000008177">
    <property type="component" value="Unplaced contigs"/>
</dbReference>
<feature type="region of interest" description="Disordered" evidence="1">
    <location>
        <begin position="1"/>
        <end position="123"/>
    </location>
</feature>
<feature type="region of interest" description="Disordered" evidence="1">
    <location>
        <begin position="414"/>
        <end position="479"/>
    </location>
</feature>
<dbReference type="AlphaFoldDB" id="G2YLM4"/>
<feature type="compositionally biased region" description="Basic and acidic residues" evidence="1">
    <location>
        <begin position="469"/>
        <end position="479"/>
    </location>
</feature>
<feature type="compositionally biased region" description="Polar residues" evidence="1">
    <location>
        <begin position="170"/>
        <end position="194"/>
    </location>
</feature>
<feature type="compositionally biased region" description="Basic and acidic residues" evidence="1">
    <location>
        <begin position="418"/>
        <end position="456"/>
    </location>
</feature>
<gene>
    <name evidence="2" type="ORF">BofuT4_P078150.1</name>
</gene>
<feature type="compositionally biased region" description="Polar residues" evidence="1">
    <location>
        <begin position="1"/>
        <end position="10"/>
    </location>
</feature>
<organism evidence="2 3">
    <name type="scientific">Botryotinia fuckeliana (strain T4)</name>
    <name type="common">Noble rot fungus</name>
    <name type="synonym">Botrytis cinerea</name>
    <dbReference type="NCBI Taxonomy" id="999810"/>
    <lineage>
        <taxon>Eukaryota</taxon>
        <taxon>Fungi</taxon>
        <taxon>Dikarya</taxon>
        <taxon>Ascomycota</taxon>
        <taxon>Pezizomycotina</taxon>
        <taxon>Leotiomycetes</taxon>
        <taxon>Helotiales</taxon>
        <taxon>Sclerotiniaceae</taxon>
        <taxon>Botrytis</taxon>
    </lineage>
</organism>
<dbReference type="EMBL" id="FQ790343">
    <property type="protein sequence ID" value="CCD52522.1"/>
    <property type="molecule type" value="Genomic_DNA"/>
</dbReference>
<accession>G2YLM4</accession>
<feature type="compositionally biased region" description="Polar residues" evidence="1">
    <location>
        <begin position="255"/>
        <end position="267"/>
    </location>
</feature>
<evidence type="ECO:0000313" key="3">
    <source>
        <dbReference type="Proteomes" id="UP000008177"/>
    </source>
</evidence>
<sequence>MSTPHISGSQKSRKDYLTEKPTVPSSSSGSKKTLPVASQPGQRLPAATPVPEKTSQESSVNDDQQQFRHVATRHNNLESEPPFRLPTLPSTNPSPNPNPQNRFADPFKWQPLPGEPLSPLHGSRLTEDIWRPQSYARNSNTRNTGAAHGTPSSQDIWRPQSYARDDDSNSHGSQFFTPISNPRGASSRMHSVNSNQQLSPLVQTAPSNNHRFVQRLPALASAAPKPNMTHAPQFTSSSETSQPTNVRSAPRFPMPSQTNPTANISSAPQPPVPGPTATLDYIPSDKAEELRNRLFKLTSDYQRLYSTFMSNGDASPNAARWKSLDIDLPYLFEVRQQLINFLTATKRFENGEEIEDVQSFKESQKPFFKNLQETVAYAIERVAWLRRDLEGPDGYAYQYRNWYYQVIGNNPRSTCLPSEKEIKGNEGGEVGDKDGDGDGDGRECLDKAARHGDEHGSLVPPSLDSEEEKEMRAEKQMRM</sequence>
<evidence type="ECO:0000256" key="1">
    <source>
        <dbReference type="SAM" id="MobiDB-lite"/>
    </source>
</evidence>
<feature type="compositionally biased region" description="Polar residues" evidence="1">
    <location>
        <begin position="230"/>
        <end position="247"/>
    </location>
</feature>
<evidence type="ECO:0000313" key="2">
    <source>
        <dbReference type="EMBL" id="CCD52522.1"/>
    </source>
</evidence>
<protein>
    <submittedName>
        <fullName evidence="2">Uncharacterized protein</fullName>
    </submittedName>
</protein>
<dbReference type="InParanoid" id="G2YLM4"/>
<proteinExistence type="predicted"/>
<reference evidence="3" key="1">
    <citation type="journal article" date="2011" name="PLoS Genet.">
        <title>Genomic analysis of the necrotrophic fungal pathogens Sclerotinia sclerotiorum and Botrytis cinerea.</title>
        <authorList>
            <person name="Amselem J."/>
            <person name="Cuomo C.A."/>
            <person name="van Kan J.A."/>
            <person name="Viaud M."/>
            <person name="Benito E.P."/>
            <person name="Couloux A."/>
            <person name="Coutinho P.M."/>
            <person name="de Vries R.P."/>
            <person name="Dyer P.S."/>
            <person name="Fillinger S."/>
            <person name="Fournier E."/>
            <person name="Gout L."/>
            <person name="Hahn M."/>
            <person name="Kohn L."/>
            <person name="Lapalu N."/>
            <person name="Plummer K.M."/>
            <person name="Pradier J.M."/>
            <person name="Quevillon E."/>
            <person name="Sharon A."/>
            <person name="Simon A."/>
            <person name="ten Have A."/>
            <person name="Tudzynski B."/>
            <person name="Tudzynski P."/>
            <person name="Wincker P."/>
            <person name="Andrew M."/>
            <person name="Anthouard V."/>
            <person name="Beever R.E."/>
            <person name="Beffa R."/>
            <person name="Benoit I."/>
            <person name="Bouzid O."/>
            <person name="Brault B."/>
            <person name="Chen Z."/>
            <person name="Choquer M."/>
            <person name="Collemare J."/>
            <person name="Cotton P."/>
            <person name="Danchin E.G."/>
            <person name="Da Silva C."/>
            <person name="Gautier A."/>
            <person name="Giraud C."/>
            <person name="Giraud T."/>
            <person name="Gonzalez C."/>
            <person name="Grossetete S."/>
            <person name="Guldener U."/>
            <person name="Henrissat B."/>
            <person name="Howlett B.J."/>
            <person name="Kodira C."/>
            <person name="Kretschmer M."/>
            <person name="Lappartient A."/>
            <person name="Leroch M."/>
            <person name="Levis C."/>
            <person name="Mauceli E."/>
            <person name="Neuveglise C."/>
            <person name="Oeser B."/>
            <person name="Pearson M."/>
            <person name="Poulain J."/>
            <person name="Poussereau N."/>
            <person name="Quesneville H."/>
            <person name="Rascle C."/>
            <person name="Schumacher J."/>
            <person name="Segurens B."/>
            <person name="Sexton A."/>
            <person name="Silva E."/>
            <person name="Sirven C."/>
            <person name="Soanes D.M."/>
            <person name="Talbot N.J."/>
            <person name="Templeton M."/>
            <person name="Yandava C."/>
            <person name="Yarden O."/>
            <person name="Zeng Q."/>
            <person name="Rollins J.A."/>
            <person name="Lebrun M.H."/>
            <person name="Dickman M."/>
        </authorList>
    </citation>
    <scope>NUCLEOTIDE SEQUENCE [LARGE SCALE GENOMIC DNA]</scope>
    <source>
        <strain evidence="3">T4</strain>
    </source>
</reference>
<feature type="compositionally biased region" description="Polar residues" evidence="1">
    <location>
        <begin position="136"/>
        <end position="155"/>
    </location>
</feature>
<dbReference type="OrthoDB" id="3533859at2759"/>